<organism evidence="2 3">
    <name type="scientific">Actinosynnema mirum (strain ATCC 29888 / DSM 43827 / JCM 3225 / NBRC 14064 / NCIMB 13271 / NRRL B-12336 / IMRU 3971 / 101)</name>
    <dbReference type="NCBI Taxonomy" id="446462"/>
    <lineage>
        <taxon>Bacteria</taxon>
        <taxon>Bacillati</taxon>
        <taxon>Actinomycetota</taxon>
        <taxon>Actinomycetes</taxon>
        <taxon>Pseudonocardiales</taxon>
        <taxon>Pseudonocardiaceae</taxon>
        <taxon>Actinosynnema</taxon>
    </lineage>
</organism>
<dbReference type="HOGENOM" id="CLU_428048_0_0_11"/>
<keyword evidence="3" id="KW-1185">Reference proteome</keyword>
<dbReference type="KEGG" id="ami:Amir_0690"/>
<reference evidence="2 3" key="1">
    <citation type="journal article" date="2009" name="Stand. Genomic Sci.">
        <title>Complete genome sequence of Actinosynnema mirum type strain (101).</title>
        <authorList>
            <person name="Land M."/>
            <person name="Lapidus A."/>
            <person name="Mayilraj S."/>
            <person name="Chen F."/>
            <person name="Copeland A."/>
            <person name="Del Rio T.G."/>
            <person name="Nolan M."/>
            <person name="Lucas S."/>
            <person name="Tice H."/>
            <person name="Cheng J.F."/>
            <person name="Chertkov O."/>
            <person name="Bruce D."/>
            <person name="Goodwin L."/>
            <person name="Pitluck S."/>
            <person name="Rohde M."/>
            <person name="Goker M."/>
            <person name="Pati A."/>
            <person name="Ivanova N."/>
            <person name="Mavromatis K."/>
            <person name="Chen A."/>
            <person name="Palaniappan K."/>
            <person name="Hauser L."/>
            <person name="Chang Y.J."/>
            <person name="Jeffries C.C."/>
            <person name="Brettin T."/>
            <person name="Detter J.C."/>
            <person name="Han C."/>
            <person name="Chain P."/>
            <person name="Tindall B.J."/>
            <person name="Bristow J."/>
            <person name="Eisen J.A."/>
            <person name="Markowitz V."/>
            <person name="Hugenholtz P."/>
            <person name="Kyrpides N.C."/>
            <person name="Klenk H.P."/>
        </authorList>
    </citation>
    <scope>NUCLEOTIDE SEQUENCE [LARGE SCALE GENOMIC DNA]</scope>
    <source>
        <strain evidence="3">ATCC 29888 / DSM 43827 / JCM 3225 / NBRC 14064 / NCIMB 13271 / NRRL B-12336 / IMRU 3971 / 101</strain>
    </source>
</reference>
<feature type="compositionally biased region" description="Low complexity" evidence="1">
    <location>
        <begin position="32"/>
        <end position="41"/>
    </location>
</feature>
<dbReference type="STRING" id="446462.Amir_0690"/>
<evidence type="ECO:0000256" key="1">
    <source>
        <dbReference type="SAM" id="MobiDB-lite"/>
    </source>
</evidence>
<dbReference type="AlphaFoldDB" id="C6WKP8"/>
<feature type="compositionally biased region" description="Low complexity" evidence="1">
    <location>
        <begin position="1"/>
        <end position="17"/>
    </location>
</feature>
<dbReference type="Gene3D" id="3.30.470.20">
    <property type="entry name" value="ATP-grasp fold, B domain"/>
    <property type="match status" value="1"/>
</dbReference>
<feature type="region of interest" description="Disordered" evidence="1">
    <location>
        <begin position="183"/>
        <end position="280"/>
    </location>
</feature>
<feature type="region of interest" description="Disordered" evidence="1">
    <location>
        <begin position="1"/>
        <end position="72"/>
    </location>
</feature>
<evidence type="ECO:0000313" key="3">
    <source>
        <dbReference type="Proteomes" id="UP000002213"/>
    </source>
</evidence>
<feature type="region of interest" description="Disordered" evidence="1">
    <location>
        <begin position="140"/>
        <end position="163"/>
    </location>
</feature>
<dbReference type="EMBL" id="CP001630">
    <property type="protein sequence ID" value="ACU34653.1"/>
    <property type="molecule type" value="Genomic_DNA"/>
</dbReference>
<dbReference type="SUPFAM" id="SSF56059">
    <property type="entry name" value="Glutathione synthetase ATP-binding domain-like"/>
    <property type="match status" value="1"/>
</dbReference>
<evidence type="ECO:0000313" key="2">
    <source>
        <dbReference type="EMBL" id="ACU34653.1"/>
    </source>
</evidence>
<dbReference type="Proteomes" id="UP000002213">
    <property type="component" value="Chromosome"/>
</dbReference>
<accession>C6WKP8</accession>
<gene>
    <name evidence="2" type="ordered locus">Amir_0690</name>
</gene>
<feature type="compositionally biased region" description="Low complexity" evidence="1">
    <location>
        <begin position="183"/>
        <end position="213"/>
    </location>
</feature>
<dbReference type="RefSeq" id="WP_012783315.1">
    <property type="nucleotide sequence ID" value="NC_013093.1"/>
</dbReference>
<proteinExistence type="predicted"/>
<evidence type="ECO:0008006" key="4">
    <source>
        <dbReference type="Google" id="ProtNLM"/>
    </source>
</evidence>
<name>C6WKP8_ACTMD</name>
<protein>
    <recommendedName>
        <fullName evidence="4">RimK domain protein ATP-grasp</fullName>
    </recommendedName>
</protein>
<sequence length="639" mass="67910">MPPSAAEPAEATSPEAARPGQGNPGTVRSDASEAGDAGASEAGDEHPPAGADDPFARASAPDYAVAESTRSSRARALHLEAGAALPEETSFLAGLVRSAESALGFRAAPLTRPVATTPGFLVDPADVPATTGPALPAPTAFRTGPEHPRAAQAGRVGHPGQDAYAGLTAQGAAAQGPIAQGPIAQGPIAQGPIAQGPIAQGPIAQGPIAQGPAPQHPADHQPRVPQRPAAQRPAAQRPAAQRPAAQTPAAAQPPAPHHPAPHHPASHHPAPPRSPAQRPAATRTLPLRPTPLLMQGQEYLFRTQPKCLDFQEQAHRLGVVDEGDGSPVPCVLVLARSADMEMNELSIALAERGIRMVRIDADRCTDLPLTVYTDTPLLELDRWLVRPLLVWRRHFELSAVPVEPGTLAGAYAVDQWNAVAGWLSTRRDWAHVNPVRHTAHLDRLTQMADAAAFGLTVPRTAVTTRPGRTRPGGGQCIVKTAGRHLLEPRPGVQHGLFPRPLETSRAGDVPETAPVIVQEYVTAETEIRVFTVDEECLAYQVDKIDPAQLWVDPDAVRVTPVEVPEGLRGRLLALARHWRLQVAAFDLLVAGDDHVFLEVNVNCDWRWFEHRAGDTRVSDAVHSWVAGRFEELLGAGQGR</sequence>
<feature type="compositionally biased region" description="Low complexity" evidence="1">
    <location>
        <begin position="223"/>
        <end position="250"/>
    </location>
</feature>
<dbReference type="eggNOG" id="COG0189">
    <property type="taxonomic scope" value="Bacteria"/>
</dbReference>